<dbReference type="AlphaFoldDB" id="A0A4C1SVA8"/>
<proteinExistence type="predicted"/>
<dbReference type="Proteomes" id="UP000299102">
    <property type="component" value="Unassembled WGS sequence"/>
</dbReference>
<evidence type="ECO:0000313" key="2">
    <source>
        <dbReference type="Proteomes" id="UP000299102"/>
    </source>
</evidence>
<accession>A0A4C1SVA8</accession>
<gene>
    <name evidence="1" type="ORF">EVAR_67258_1</name>
</gene>
<name>A0A4C1SVA8_EUMVA</name>
<protein>
    <submittedName>
        <fullName evidence="1">Uncharacterized protein</fullName>
    </submittedName>
</protein>
<dbReference type="EMBL" id="BGZK01003844">
    <property type="protein sequence ID" value="GBP04981.1"/>
    <property type="molecule type" value="Genomic_DNA"/>
</dbReference>
<reference evidence="1 2" key="1">
    <citation type="journal article" date="2019" name="Commun. Biol.">
        <title>The bagworm genome reveals a unique fibroin gene that provides high tensile strength.</title>
        <authorList>
            <person name="Kono N."/>
            <person name="Nakamura H."/>
            <person name="Ohtoshi R."/>
            <person name="Tomita M."/>
            <person name="Numata K."/>
            <person name="Arakawa K."/>
        </authorList>
    </citation>
    <scope>NUCLEOTIDE SEQUENCE [LARGE SCALE GENOMIC DNA]</scope>
</reference>
<sequence length="79" mass="8823">MLAYPMGLSPYRPCIENKNNSKGVNSGYAMSCSPPQAARGPKGPIITRFSTAPEPLRRLYSRCCTLRAGLYTQRRRKLC</sequence>
<organism evidence="1 2">
    <name type="scientific">Eumeta variegata</name>
    <name type="common">Bagworm moth</name>
    <name type="synonym">Eumeta japonica</name>
    <dbReference type="NCBI Taxonomy" id="151549"/>
    <lineage>
        <taxon>Eukaryota</taxon>
        <taxon>Metazoa</taxon>
        <taxon>Ecdysozoa</taxon>
        <taxon>Arthropoda</taxon>
        <taxon>Hexapoda</taxon>
        <taxon>Insecta</taxon>
        <taxon>Pterygota</taxon>
        <taxon>Neoptera</taxon>
        <taxon>Endopterygota</taxon>
        <taxon>Lepidoptera</taxon>
        <taxon>Glossata</taxon>
        <taxon>Ditrysia</taxon>
        <taxon>Tineoidea</taxon>
        <taxon>Psychidae</taxon>
        <taxon>Oiketicinae</taxon>
        <taxon>Eumeta</taxon>
    </lineage>
</organism>
<comment type="caution">
    <text evidence="1">The sequence shown here is derived from an EMBL/GenBank/DDBJ whole genome shotgun (WGS) entry which is preliminary data.</text>
</comment>
<keyword evidence="2" id="KW-1185">Reference proteome</keyword>
<evidence type="ECO:0000313" key="1">
    <source>
        <dbReference type="EMBL" id="GBP04981.1"/>
    </source>
</evidence>